<sequence>MPLMLGPEESHDLSPFQVLICPNLFPSQTCDLHFHTVPSDSFLLHPCCYWINVNRRTRPQSGFISFCSFPGILLALTYFIACYGEQSELLALRVSLCFTAFCSTNLIHPWLIVLFPFTHDKPI</sequence>
<feature type="transmembrane region" description="Helical" evidence="1">
    <location>
        <begin position="96"/>
        <end position="117"/>
    </location>
</feature>
<evidence type="ECO:0000313" key="2">
    <source>
        <dbReference type="EMBL" id="JAD81964.1"/>
    </source>
</evidence>
<name>A0A0A9D046_ARUDO</name>
<dbReference type="AlphaFoldDB" id="A0A0A9D046"/>
<keyword evidence="1" id="KW-0472">Membrane</keyword>
<feature type="transmembrane region" description="Helical" evidence="1">
    <location>
        <begin position="63"/>
        <end position="84"/>
    </location>
</feature>
<dbReference type="EMBL" id="GBRH01215931">
    <property type="protein sequence ID" value="JAD81964.1"/>
    <property type="molecule type" value="Transcribed_RNA"/>
</dbReference>
<evidence type="ECO:0000256" key="1">
    <source>
        <dbReference type="SAM" id="Phobius"/>
    </source>
</evidence>
<protein>
    <submittedName>
        <fullName evidence="2">Uncharacterized protein</fullName>
    </submittedName>
</protein>
<keyword evidence="1" id="KW-0812">Transmembrane</keyword>
<reference evidence="2" key="2">
    <citation type="journal article" date="2015" name="Data Brief">
        <title>Shoot transcriptome of the giant reed, Arundo donax.</title>
        <authorList>
            <person name="Barrero R.A."/>
            <person name="Guerrero F.D."/>
            <person name="Moolhuijzen P."/>
            <person name="Goolsby J.A."/>
            <person name="Tidwell J."/>
            <person name="Bellgard S.E."/>
            <person name="Bellgard M.I."/>
        </authorList>
    </citation>
    <scope>NUCLEOTIDE SEQUENCE</scope>
    <source>
        <tissue evidence="2">Shoot tissue taken approximately 20 cm above the soil surface</tissue>
    </source>
</reference>
<organism evidence="2">
    <name type="scientific">Arundo donax</name>
    <name type="common">Giant reed</name>
    <name type="synonym">Donax arundinaceus</name>
    <dbReference type="NCBI Taxonomy" id="35708"/>
    <lineage>
        <taxon>Eukaryota</taxon>
        <taxon>Viridiplantae</taxon>
        <taxon>Streptophyta</taxon>
        <taxon>Embryophyta</taxon>
        <taxon>Tracheophyta</taxon>
        <taxon>Spermatophyta</taxon>
        <taxon>Magnoliopsida</taxon>
        <taxon>Liliopsida</taxon>
        <taxon>Poales</taxon>
        <taxon>Poaceae</taxon>
        <taxon>PACMAD clade</taxon>
        <taxon>Arundinoideae</taxon>
        <taxon>Arundineae</taxon>
        <taxon>Arundo</taxon>
    </lineage>
</organism>
<proteinExistence type="predicted"/>
<keyword evidence="1" id="KW-1133">Transmembrane helix</keyword>
<accession>A0A0A9D046</accession>
<reference evidence="2" key="1">
    <citation type="submission" date="2014-09" db="EMBL/GenBank/DDBJ databases">
        <authorList>
            <person name="Magalhaes I.L.F."/>
            <person name="Oliveira U."/>
            <person name="Santos F.R."/>
            <person name="Vidigal T.H.D.A."/>
            <person name="Brescovit A.D."/>
            <person name="Santos A.J."/>
        </authorList>
    </citation>
    <scope>NUCLEOTIDE SEQUENCE</scope>
    <source>
        <tissue evidence="2">Shoot tissue taken approximately 20 cm above the soil surface</tissue>
    </source>
</reference>